<gene>
    <name evidence="1" type="ORF">Cvel_8349</name>
</gene>
<accession>A0A0G4HSS6</accession>
<dbReference type="VEuPathDB" id="CryptoDB:Cvel_8349"/>
<proteinExistence type="predicted"/>
<protein>
    <submittedName>
        <fullName evidence="1">Uncharacterized protein</fullName>
    </submittedName>
</protein>
<sequence>MRPVLGLKKKESCDTLMLEGGFIPRDIEVASRTVRRAATLLEVNGGAVEAAMCRGVLPNCGRNELRATSAI</sequence>
<reference evidence="1" key="1">
    <citation type="submission" date="2014-11" db="EMBL/GenBank/DDBJ databases">
        <authorList>
            <person name="Otto D Thomas"/>
            <person name="Naeem Raeece"/>
        </authorList>
    </citation>
    <scope>NUCLEOTIDE SEQUENCE</scope>
</reference>
<organism evidence="1">
    <name type="scientific">Chromera velia CCMP2878</name>
    <dbReference type="NCBI Taxonomy" id="1169474"/>
    <lineage>
        <taxon>Eukaryota</taxon>
        <taxon>Sar</taxon>
        <taxon>Alveolata</taxon>
        <taxon>Colpodellida</taxon>
        <taxon>Chromeraceae</taxon>
        <taxon>Chromera</taxon>
    </lineage>
</organism>
<name>A0A0G4HSS6_9ALVE</name>
<dbReference type="EMBL" id="CDMZ01003749">
    <property type="protein sequence ID" value="CEM47448.1"/>
    <property type="molecule type" value="Genomic_DNA"/>
</dbReference>
<evidence type="ECO:0000313" key="1">
    <source>
        <dbReference type="EMBL" id="CEM47448.1"/>
    </source>
</evidence>
<dbReference type="AlphaFoldDB" id="A0A0G4HSS6"/>